<sequence>GKVLSKRDYMTTLLCHNLSFTWKNIWSAQHLIKEGYRWKVGKGTNILIWDEVWLIITQNKGQIITKRTEYSTCDGS</sequence>
<reference evidence="1 2" key="1">
    <citation type="journal article" date="2012" name="Nat. Biotechnol.">
        <title>Draft genome sequence of pigeonpea (Cajanus cajan), an orphan legume crop of resource-poor farmers.</title>
        <authorList>
            <person name="Varshney R.K."/>
            <person name="Chen W."/>
            <person name="Li Y."/>
            <person name="Bharti A.K."/>
            <person name="Saxena R.K."/>
            <person name="Schlueter J.A."/>
            <person name="Donoghue M.T."/>
            <person name="Azam S."/>
            <person name="Fan G."/>
            <person name="Whaley A.M."/>
            <person name="Farmer A.D."/>
            <person name="Sheridan J."/>
            <person name="Iwata A."/>
            <person name="Tuteja R."/>
            <person name="Penmetsa R.V."/>
            <person name="Wu W."/>
            <person name="Upadhyaya H.D."/>
            <person name="Yang S.P."/>
            <person name="Shah T."/>
            <person name="Saxena K.B."/>
            <person name="Michael T."/>
            <person name="McCombie W.R."/>
            <person name="Yang B."/>
            <person name="Zhang G."/>
            <person name="Yang H."/>
            <person name="Wang J."/>
            <person name="Spillane C."/>
            <person name="Cook D.R."/>
            <person name="May G.D."/>
            <person name="Xu X."/>
            <person name="Jackson S.A."/>
        </authorList>
    </citation>
    <scope>NUCLEOTIDE SEQUENCE [LARGE SCALE GENOMIC DNA]</scope>
    <source>
        <strain evidence="2">cv. Asha</strain>
    </source>
</reference>
<accession>A0A151TDG0</accession>
<dbReference type="Gramene" id="C.cajan_19161.t">
    <property type="protein sequence ID" value="C.cajan_19161.t.cds1"/>
    <property type="gene ID" value="C.cajan_19161"/>
</dbReference>
<proteinExistence type="predicted"/>
<gene>
    <name evidence="1" type="ORF">KK1_019717</name>
</gene>
<dbReference type="EMBL" id="CM003609">
    <property type="protein sequence ID" value="KYP65099.1"/>
    <property type="molecule type" value="Genomic_DNA"/>
</dbReference>
<feature type="non-terminal residue" evidence="1">
    <location>
        <position position="1"/>
    </location>
</feature>
<protein>
    <submittedName>
        <fullName evidence="1">Uncharacterized protein</fullName>
    </submittedName>
</protein>
<name>A0A151TDG0_CAJCA</name>
<keyword evidence="2" id="KW-1185">Reference proteome</keyword>
<dbReference type="AlphaFoldDB" id="A0A151TDG0"/>
<organism evidence="1 2">
    <name type="scientific">Cajanus cajan</name>
    <name type="common">Pigeon pea</name>
    <name type="synonym">Cajanus indicus</name>
    <dbReference type="NCBI Taxonomy" id="3821"/>
    <lineage>
        <taxon>Eukaryota</taxon>
        <taxon>Viridiplantae</taxon>
        <taxon>Streptophyta</taxon>
        <taxon>Embryophyta</taxon>
        <taxon>Tracheophyta</taxon>
        <taxon>Spermatophyta</taxon>
        <taxon>Magnoliopsida</taxon>
        <taxon>eudicotyledons</taxon>
        <taxon>Gunneridae</taxon>
        <taxon>Pentapetalae</taxon>
        <taxon>rosids</taxon>
        <taxon>fabids</taxon>
        <taxon>Fabales</taxon>
        <taxon>Fabaceae</taxon>
        <taxon>Papilionoideae</taxon>
        <taxon>50 kb inversion clade</taxon>
        <taxon>NPAAA clade</taxon>
        <taxon>indigoferoid/millettioid clade</taxon>
        <taxon>Phaseoleae</taxon>
        <taxon>Cajanus</taxon>
    </lineage>
</organism>
<dbReference type="Proteomes" id="UP000075243">
    <property type="component" value="Chromosome 7"/>
</dbReference>
<evidence type="ECO:0000313" key="1">
    <source>
        <dbReference type="EMBL" id="KYP65099.1"/>
    </source>
</evidence>
<evidence type="ECO:0000313" key="2">
    <source>
        <dbReference type="Proteomes" id="UP000075243"/>
    </source>
</evidence>